<name>A0A5B8MN19_9CHLO</name>
<dbReference type="InterPro" id="IPR012310">
    <property type="entry name" value="DNA_ligase_ATP-dep_cent"/>
</dbReference>
<evidence type="ECO:0000256" key="1">
    <source>
        <dbReference type="ARBA" id="ARBA00001946"/>
    </source>
</evidence>
<dbReference type="CDD" id="cd07903">
    <property type="entry name" value="Adenylation_DNA_ligase_IV"/>
    <property type="match status" value="1"/>
</dbReference>
<feature type="domain" description="ATP-dependent DNA ligase family profile" evidence="18">
    <location>
        <begin position="368"/>
        <end position="522"/>
    </location>
</feature>
<evidence type="ECO:0000259" key="18">
    <source>
        <dbReference type="PROSITE" id="PS50160"/>
    </source>
</evidence>
<evidence type="ECO:0000256" key="14">
    <source>
        <dbReference type="ARBA" id="ARBA00034003"/>
    </source>
</evidence>
<dbReference type="Proteomes" id="UP000316726">
    <property type="component" value="Chromosome 6"/>
</dbReference>
<dbReference type="PROSITE" id="PS50172">
    <property type="entry name" value="BRCT"/>
    <property type="match status" value="1"/>
</dbReference>
<dbReference type="GO" id="GO:0003910">
    <property type="term" value="F:DNA ligase (ATP) activity"/>
    <property type="evidence" value="ECO:0007669"/>
    <property type="project" value="UniProtKB-EC"/>
</dbReference>
<keyword evidence="10" id="KW-0460">Magnesium</keyword>
<evidence type="ECO:0000256" key="5">
    <source>
        <dbReference type="ARBA" id="ARBA00022723"/>
    </source>
</evidence>
<evidence type="ECO:0000313" key="21">
    <source>
        <dbReference type="Proteomes" id="UP000316726"/>
    </source>
</evidence>
<comment type="cofactor">
    <cofactor evidence="1">
        <name>Mg(2+)</name>
        <dbReference type="ChEBI" id="CHEBI:18420"/>
    </cofactor>
</comment>
<evidence type="ECO:0000256" key="6">
    <source>
        <dbReference type="ARBA" id="ARBA00022737"/>
    </source>
</evidence>
<dbReference type="Gene3D" id="3.30.470.30">
    <property type="entry name" value="DNA ligase/mRNA capping enzyme"/>
    <property type="match status" value="1"/>
</dbReference>
<evidence type="ECO:0000313" key="20">
    <source>
        <dbReference type="EMBL" id="QDZ21913.1"/>
    </source>
</evidence>
<dbReference type="PANTHER" id="PTHR45997:SF1">
    <property type="entry name" value="DNA LIGASE 4"/>
    <property type="match status" value="1"/>
</dbReference>
<feature type="region of interest" description="Disordered" evidence="17">
    <location>
        <begin position="871"/>
        <end position="904"/>
    </location>
</feature>
<dbReference type="GO" id="GO:0071897">
    <property type="term" value="P:DNA biosynthetic process"/>
    <property type="evidence" value="ECO:0007669"/>
    <property type="project" value="InterPro"/>
</dbReference>
<evidence type="ECO:0000256" key="10">
    <source>
        <dbReference type="ARBA" id="ARBA00022842"/>
    </source>
</evidence>
<dbReference type="GO" id="GO:0005524">
    <property type="term" value="F:ATP binding"/>
    <property type="evidence" value="ECO:0007669"/>
    <property type="project" value="UniProtKB-KW"/>
</dbReference>
<evidence type="ECO:0000256" key="17">
    <source>
        <dbReference type="SAM" id="MobiDB-lite"/>
    </source>
</evidence>
<keyword evidence="9 15" id="KW-0067">ATP-binding</keyword>
<evidence type="ECO:0000256" key="7">
    <source>
        <dbReference type="ARBA" id="ARBA00022741"/>
    </source>
</evidence>
<dbReference type="GO" id="GO:0003677">
    <property type="term" value="F:DNA binding"/>
    <property type="evidence" value="ECO:0007669"/>
    <property type="project" value="InterPro"/>
</dbReference>
<evidence type="ECO:0000256" key="4">
    <source>
        <dbReference type="ARBA" id="ARBA00022598"/>
    </source>
</evidence>
<dbReference type="Pfam" id="PF04675">
    <property type="entry name" value="DNA_ligase_A_N"/>
    <property type="match status" value="1"/>
</dbReference>
<dbReference type="EMBL" id="CP031039">
    <property type="protein sequence ID" value="QDZ21913.1"/>
    <property type="molecule type" value="Genomic_DNA"/>
</dbReference>
<dbReference type="GO" id="GO:0032807">
    <property type="term" value="C:DNA ligase IV complex"/>
    <property type="evidence" value="ECO:0007669"/>
    <property type="project" value="TreeGrafter"/>
</dbReference>
<evidence type="ECO:0000256" key="15">
    <source>
        <dbReference type="RuleBase" id="RU000617"/>
    </source>
</evidence>
<sequence>MGPPPQRYAPKDVPFSGLCQLLDVVKDAQKSKKTKHLMHFHDSYLEENSEDYFTVYRTLLPHMDRERGYYAIKEQRLAKVLIEACGLSNSDAQTDAKKLLNWRSGATSKWAGDLVETAYECLLVKHCGKPRGTSRMTLGEFHGLLDKLSEGQDLKRQSAVMSKLILSLSPEEMKWALRVILKTKMHLGAGEKGILSCIHPMAQELYNMTMNLKKVCRLLNNKAAVLESQKVKLGSVMRPQLAERINTVESAYSKVKDKEFVVETKFDGERIQLHRQGDDVKYYSRNGLDHGSTSGYSALSDVFRKQINLQDCVLDGEIVVWNKKSQKFLPFGSIKHVVTLIRSEDATGTTAVQLSNDGATDKGSESQVKLKDLEVTYVAFDVLYTRYEGSMQSVIHLPLKERHRLLAQTVTPAETDTNEIKANGVTGRVICILPGESEYSRLGTDEASLQKQFDESIEKMEEGIVIKLLCSQWIAASRSSDWLKIKPDYVTEVEVDGVVIGGYYGTGKRGGVLAQYLIGIPKAKGDEFLLSFCKIGTGLTDGEMQAIHRKLQDNLVDTPPPMYRITGSASEKPHAWVRDPDKSVVLEVIGDVRTIPSGSFATETSLRFPRAKRIRHDKGLRDLTTLEELKEVKPKDLVEGQRTKKNAQSPKKASGRALSVPEEYLSVTVKPSEKKSDFLTGFLFFFLNFGSGEHEKGRVEKSVLENGGEITKNFLKGYDGPKTLCCLADHMDWKAEALKSQDVDILSMEWYSRCVEAQEVLEEYVPKYWLHLGAASRRRLGKLVDKYGDLYDKDLDTEDLEAILKRAGDCDGDDIDEEFFPILEDVIVIGESPGCDFSFSQRDWILEQSLEREELNRKLELEQAARAEQLKRKREEEEALARERERRREREREREEMRAEEAKIDEEVDDLEDFMGSLI</sequence>
<dbReference type="PROSITE" id="PS50160">
    <property type="entry name" value="DNA_LIGASE_A3"/>
    <property type="match status" value="1"/>
</dbReference>
<keyword evidence="4 15" id="KW-0436">Ligase</keyword>
<comment type="similarity">
    <text evidence="3 16">Belongs to the ATP-dependent DNA ligase family.</text>
</comment>
<dbReference type="InterPro" id="IPR001357">
    <property type="entry name" value="BRCT_dom"/>
</dbReference>
<dbReference type="NCBIfam" id="TIGR00574">
    <property type="entry name" value="dnl1"/>
    <property type="match status" value="1"/>
</dbReference>
<accession>A0A5B8MN19</accession>
<dbReference type="InterPro" id="IPR012308">
    <property type="entry name" value="DNA_ligase_ATP-dep_N"/>
</dbReference>
<evidence type="ECO:0000259" key="19">
    <source>
        <dbReference type="PROSITE" id="PS50172"/>
    </source>
</evidence>
<dbReference type="GO" id="GO:0006310">
    <property type="term" value="P:DNA recombination"/>
    <property type="evidence" value="ECO:0007669"/>
    <property type="project" value="UniProtKB-KW"/>
</dbReference>
<evidence type="ECO:0000256" key="9">
    <source>
        <dbReference type="ARBA" id="ARBA00022840"/>
    </source>
</evidence>
<dbReference type="Gene3D" id="2.40.50.140">
    <property type="entry name" value="Nucleic acid-binding proteins"/>
    <property type="match status" value="1"/>
</dbReference>
<protein>
    <recommendedName>
        <fullName evidence="15">DNA ligase</fullName>
        <ecNumber evidence="15">6.5.1.1</ecNumber>
    </recommendedName>
</protein>
<dbReference type="Gene3D" id="1.10.3260.10">
    <property type="entry name" value="DNA ligase, ATP-dependent, N-terminal domain"/>
    <property type="match status" value="1"/>
</dbReference>
<dbReference type="PROSITE" id="PS00333">
    <property type="entry name" value="DNA_LIGASE_A2"/>
    <property type="match status" value="1"/>
</dbReference>
<comment type="subcellular location">
    <subcellularLocation>
        <location evidence="2">Nucleus</location>
    </subcellularLocation>
</comment>
<evidence type="ECO:0000256" key="12">
    <source>
        <dbReference type="ARBA" id="ARBA00023204"/>
    </source>
</evidence>
<dbReference type="InterPro" id="IPR000977">
    <property type="entry name" value="DNA_ligase_ATP-dep"/>
</dbReference>
<dbReference type="GO" id="GO:0046872">
    <property type="term" value="F:metal ion binding"/>
    <property type="evidence" value="ECO:0007669"/>
    <property type="project" value="UniProtKB-KW"/>
</dbReference>
<keyword evidence="6" id="KW-0677">Repeat</keyword>
<dbReference type="InterPro" id="IPR029710">
    <property type="entry name" value="LIG4"/>
</dbReference>
<keyword evidence="5" id="KW-0479">Metal-binding</keyword>
<feature type="compositionally biased region" description="Basic and acidic residues" evidence="17">
    <location>
        <begin position="871"/>
        <end position="902"/>
    </location>
</feature>
<dbReference type="InterPro" id="IPR016059">
    <property type="entry name" value="DNA_ligase_ATP-dep_CS"/>
</dbReference>
<dbReference type="InterPro" id="IPR044125">
    <property type="entry name" value="Adenylation_DNA_ligase_IV"/>
</dbReference>
<keyword evidence="7 15" id="KW-0547">Nucleotide-binding</keyword>
<proteinExistence type="inferred from homology"/>
<dbReference type="InterPro" id="IPR012340">
    <property type="entry name" value="NA-bd_OB-fold"/>
</dbReference>
<keyword evidence="13" id="KW-0539">Nucleus</keyword>
<dbReference type="InterPro" id="IPR012309">
    <property type="entry name" value="DNA_ligase_ATP-dep_C"/>
</dbReference>
<dbReference type="STRING" id="1764295.A0A5B8MN19"/>
<dbReference type="InterPro" id="IPR036420">
    <property type="entry name" value="BRCT_dom_sf"/>
</dbReference>
<feature type="domain" description="BRCT" evidence="19">
    <location>
        <begin position="674"/>
        <end position="763"/>
    </location>
</feature>
<dbReference type="OrthoDB" id="151490at2759"/>
<keyword evidence="8 15" id="KW-0227">DNA damage</keyword>
<dbReference type="SUPFAM" id="SSF52113">
    <property type="entry name" value="BRCT domain"/>
    <property type="match status" value="1"/>
</dbReference>
<dbReference type="PROSITE" id="PS00697">
    <property type="entry name" value="DNA_LIGASE_A1"/>
    <property type="match status" value="1"/>
</dbReference>
<keyword evidence="12 15" id="KW-0234">DNA repair</keyword>
<comment type="catalytic activity">
    <reaction evidence="14 15">
        <text>ATP + (deoxyribonucleotide)n-3'-hydroxyl + 5'-phospho-(deoxyribonucleotide)m = (deoxyribonucleotide)n+m + AMP + diphosphate.</text>
        <dbReference type="EC" id="6.5.1.1"/>
    </reaction>
</comment>
<gene>
    <name evidence="20" type="ORF">A3770_06p44310</name>
</gene>
<dbReference type="GO" id="GO:0006303">
    <property type="term" value="P:double-strand break repair via nonhomologous end joining"/>
    <property type="evidence" value="ECO:0007669"/>
    <property type="project" value="TreeGrafter"/>
</dbReference>
<reference evidence="20 21" key="1">
    <citation type="submission" date="2018-07" db="EMBL/GenBank/DDBJ databases">
        <title>The complete nuclear genome of the prasinophyte Chloropicon primus (CCMP1205).</title>
        <authorList>
            <person name="Pombert J.-F."/>
            <person name="Otis C."/>
            <person name="Turmel M."/>
            <person name="Lemieux C."/>
        </authorList>
    </citation>
    <scope>NUCLEOTIDE SEQUENCE [LARGE SCALE GENOMIC DNA]</scope>
    <source>
        <strain evidence="20 21">CCMP1205</strain>
    </source>
</reference>
<dbReference type="Pfam" id="PF04679">
    <property type="entry name" value="DNA_ligase_A_C"/>
    <property type="match status" value="1"/>
</dbReference>
<dbReference type="SUPFAM" id="SSF56091">
    <property type="entry name" value="DNA ligase/mRNA capping enzyme, catalytic domain"/>
    <property type="match status" value="1"/>
</dbReference>
<dbReference type="EC" id="6.5.1.1" evidence="15"/>
<evidence type="ECO:0000256" key="16">
    <source>
        <dbReference type="RuleBase" id="RU004196"/>
    </source>
</evidence>
<evidence type="ECO:0000256" key="13">
    <source>
        <dbReference type="ARBA" id="ARBA00023242"/>
    </source>
</evidence>
<dbReference type="Pfam" id="PF01068">
    <property type="entry name" value="DNA_ligase_A_M"/>
    <property type="match status" value="1"/>
</dbReference>
<dbReference type="SUPFAM" id="SSF50249">
    <property type="entry name" value="Nucleic acid-binding proteins"/>
    <property type="match status" value="1"/>
</dbReference>
<evidence type="ECO:0000256" key="3">
    <source>
        <dbReference type="ARBA" id="ARBA00007572"/>
    </source>
</evidence>
<evidence type="ECO:0000256" key="8">
    <source>
        <dbReference type="ARBA" id="ARBA00022763"/>
    </source>
</evidence>
<dbReference type="GO" id="GO:0006297">
    <property type="term" value="P:nucleotide-excision repair, DNA gap filling"/>
    <property type="evidence" value="ECO:0007669"/>
    <property type="project" value="TreeGrafter"/>
</dbReference>
<evidence type="ECO:0000256" key="2">
    <source>
        <dbReference type="ARBA" id="ARBA00004123"/>
    </source>
</evidence>
<keyword evidence="21" id="KW-1185">Reference proteome</keyword>
<keyword evidence="11 15" id="KW-0233">DNA recombination</keyword>
<dbReference type="InterPro" id="IPR036599">
    <property type="entry name" value="DNA_ligase_N_sf"/>
</dbReference>
<dbReference type="Gene3D" id="3.40.50.10190">
    <property type="entry name" value="BRCT domain"/>
    <property type="match status" value="1"/>
</dbReference>
<organism evidence="20 21">
    <name type="scientific">Chloropicon primus</name>
    <dbReference type="NCBI Taxonomy" id="1764295"/>
    <lineage>
        <taxon>Eukaryota</taxon>
        <taxon>Viridiplantae</taxon>
        <taxon>Chlorophyta</taxon>
        <taxon>Chloropicophyceae</taxon>
        <taxon>Chloropicales</taxon>
        <taxon>Chloropicaceae</taxon>
        <taxon>Chloropicon</taxon>
    </lineage>
</organism>
<dbReference type="AlphaFoldDB" id="A0A5B8MN19"/>
<dbReference type="PANTHER" id="PTHR45997">
    <property type="entry name" value="DNA LIGASE 4"/>
    <property type="match status" value="1"/>
</dbReference>
<evidence type="ECO:0000256" key="11">
    <source>
        <dbReference type="ARBA" id="ARBA00023172"/>
    </source>
</evidence>